<sequence>MPIAPPALTYRCHQCQWQQTVQPQSDAVVEGHTVFSKCPKCGNPQLSTERANPLAKLWGKLFQR</sequence>
<dbReference type="Proteomes" id="UP000063953">
    <property type="component" value="Chromosome"/>
</dbReference>
<reference evidence="1 3" key="1">
    <citation type="journal article" date="2015" name="Genome Announc.">
        <title>Genome Sequences of Oblitimonas alkaliphila gen. nov. sp. nov. (Proposed), a Novel Bacterium of the Pseudomonadaceae Family.</title>
        <authorList>
            <person name="Lauer A.C."/>
            <person name="Nicholson A.C."/>
            <person name="Humrighouse B.W."/>
            <person name="Emery B."/>
            <person name="Drobish A."/>
            <person name="Juieng P."/>
            <person name="Loparev V."/>
            <person name="McQuiston J.R."/>
        </authorList>
    </citation>
    <scope>NUCLEOTIDE SEQUENCE [LARGE SCALE GENOMIC DNA]</scope>
    <source>
        <strain evidence="1 3">E5571</strain>
    </source>
</reference>
<reference evidence="2" key="2">
    <citation type="submission" date="2020-06" db="EMBL/GenBank/DDBJ databases">
        <authorList>
            <person name="Dong N."/>
        </authorList>
    </citation>
    <scope>NUCLEOTIDE SEQUENCE</scope>
    <source>
        <strain evidence="2">DF46-2-2</strain>
    </source>
</reference>
<evidence type="ECO:0000313" key="2">
    <source>
        <dbReference type="EMBL" id="MDM1696722.1"/>
    </source>
</evidence>
<keyword evidence="3" id="KW-1185">Reference proteome</keyword>
<gene>
    <name evidence="1" type="ORF">AKN88_06615</name>
    <name evidence="2" type="ORF">HX099_08635</name>
</gene>
<reference evidence="2" key="3">
    <citation type="journal article" date="2022" name="Sci. Total Environ.">
        <title>Prevalence, transmission, and molecular epidemiology of tet(X)-positive bacteria among humans, animals, and environmental niches in China: An epidemiological, and genomic-based study.</title>
        <authorList>
            <person name="Dong N."/>
            <person name="Zeng Y."/>
            <person name="Cai C."/>
            <person name="Sun C."/>
            <person name="Lu J."/>
            <person name="Liu C."/>
            <person name="Zhou H."/>
            <person name="Sun Q."/>
            <person name="Shu L."/>
            <person name="Wang H."/>
            <person name="Wang Y."/>
            <person name="Wang S."/>
            <person name="Wu C."/>
            <person name="Chan E.W."/>
            <person name="Chen G."/>
            <person name="Shen Z."/>
            <person name="Chen S."/>
            <person name="Zhang R."/>
        </authorList>
    </citation>
    <scope>NUCLEOTIDE SEQUENCE</scope>
    <source>
        <strain evidence="2">DF46-2-2</strain>
    </source>
</reference>
<evidence type="ECO:0000313" key="1">
    <source>
        <dbReference type="EMBL" id="AKX59634.1"/>
    </source>
</evidence>
<dbReference type="EMBL" id="CP012365">
    <property type="protein sequence ID" value="AKX59634.1"/>
    <property type="molecule type" value="Genomic_DNA"/>
</dbReference>
<dbReference type="Proteomes" id="UP001173465">
    <property type="component" value="Unassembled WGS sequence"/>
</dbReference>
<dbReference type="AlphaFoldDB" id="A0A0K1XEF9"/>
<organism evidence="1 3">
    <name type="scientific">Thiopseudomonas alkaliphila</name>
    <dbReference type="NCBI Taxonomy" id="1697053"/>
    <lineage>
        <taxon>Bacteria</taxon>
        <taxon>Pseudomonadati</taxon>
        <taxon>Pseudomonadota</taxon>
        <taxon>Gammaproteobacteria</taxon>
        <taxon>Pseudomonadales</taxon>
        <taxon>Pseudomonadaceae</taxon>
        <taxon>Thiopseudomonas</taxon>
    </lineage>
</organism>
<name>A0A0K1XEF9_9GAMM</name>
<accession>A0A0K1XEF9</accession>
<dbReference type="EMBL" id="JACANB010000005">
    <property type="protein sequence ID" value="MDM1696722.1"/>
    <property type="molecule type" value="Genomic_DNA"/>
</dbReference>
<proteinExistence type="predicted"/>
<protein>
    <submittedName>
        <fullName evidence="1">Uncharacterized protein</fullName>
    </submittedName>
</protein>
<evidence type="ECO:0000313" key="3">
    <source>
        <dbReference type="Proteomes" id="UP000063953"/>
    </source>
</evidence>
<dbReference type="RefSeq" id="WP_053100803.1">
    <property type="nucleotide sequence ID" value="NZ_CP012363.1"/>
</dbReference>